<evidence type="ECO:0000259" key="1">
    <source>
        <dbReference type="Pfam" id="PF00501"/>
    </source>
</evidence>
<sequence length="540" mass="58715">MTTTADPTVTPARAPQVGDLYRPSFLPDLLIAALGRNPDRPAVYIGDVALTASEVAAEISRYAQAYASVGLRVGSRTAMLSPNRPEVLFAMGANMITGCRSTSLHPLGSLDDHVYVLTDAEVETLVVDEKFAERAAEYVRRVPTLRQVVTFGPTDLGPNLLELAAGFEPKPLKAPDVGPDDVGGLTYTGGTTGKPKGVMGTYRGAAAMTNIQLTEWQWPDEPRFLMCTPLSHAGAAFFIPVLLRGGCLVVLPGFEPGLVIEAIEKYKINSTMLVPTMIYVLLDHPKLATTDVSSLKTIYYGAAAMSPTRLVEAIGRFGPIFFQYYGQSESPMTITVLRKEEHDLSRPERLASCGRPVPWVRVALLDEDGNEVPDGEPGEICVRGPLNCGGYWKLPEQTAELFRHGWLHTGDIARRDAEGFLYIVDRKKDMVISGGFNIFPREVEDVLATHPAVAAAAVIGVPDEKWGEAVKAVVVRRPGVTTPEDELTGELTALVRDRKGSHHAPKTIDYADSIPVSPLGKPDKKALRARYWSDTTRQVN</sequence>
<dbReference type="KEGG" id="fri:FraEuI1c_1936"/>
<dbReference type="Pfam" id="PF00501">
    <property type="entry name" value="AMP-binding"/>
    <property type="match status" value="1"/>
</dbReference>
<feature type="domain" description="AMP-dependent synthetase/ligase" evidence="1">
    <location>
        <begin position="35"/>
        <end position="392"/>
    </location>
</feature>
<dbReference type="Proteomes" id="UP000002484">
    <property type="component" value="Chromosome"/>
</dbReference>
<evidence type="ECO:0000313" key="4">
    <source>
        <dbReference type="Proteomes" id="UP000002484"/>
    </source>
</evidence>
<evidence type="ECO:0000313" key="3">
    <source>
        <dbReference type="EMBL" id="ADP79986.1"/>
    </source>
</evidence>
<dbReference type="InterPro" id="IPR050237">
    <property type="entry name" value="ATP-dep_AMP-bd_enzyme"/>
</dbReference>
<dbReference type="Pfam" id="PF13193">
    <property type="entry name" value="AMP-binding_C"/>
    <property type="match status" value="1"/>
</dbReference>
<dbReference type="RefSeq" id="WP_013423105.1">
    <property type="nucleotide sequence ID" value="NC_014666.1"/>
</dbReference>
<evidence type="ECO:0000259" key="2">
    <source>
        <dbReference type="Pfam" id="PF13193"/>
    </source>
</evidence>
<dbReference type="InterPro" id="IPR000873">
    <property type="entry name" value="AMP-dep_synth/lig_dom"/>
</dbReference>
<dbReference type="PANTHER" id="PTHR43767:SF7">
    <property type="entry name" value="MEDIUM_LONG-CHAIN-FATTY-ACID--COA LIGASE FADD8"/>
    <property type="match status" value="1"/>
</dbReference>
<dbReference type="PROSITE" id="PS00455">
    <property type="entry name" value="AMP_BINDING"/>
    <property type="match status" value="1"/>
</dbReference>
<dbReference type="SUPFAM" id="SSF56801">
    <property type="entry name" value="Acetyl-CoA synthetase-like"/>
    <property type="match status" value="1"/>
</dbReference>
<dbReference type="Gene3D" id="3.40.50.12780">
    <property type="entry name" value="N-terminal domain of ligase-like"/>
    <property type="match status" value="1"/>
</dbReference>
<dbReference type="OrthoDB" id="9803968at2"/>
<dbReference type="STRING" id="298654.FraEuI1c_1936"/>
<dbReference type="AlphaFoldDB" id="E3ITT9"/>
<dbReference type="InterPro" id="IPR025110">
    <property type="entry name" value="AMP-bd_C"/>
</dbReference>
<proteinExistence type="predicted"/>
<dbReference type="Gene3D" id="3.30.300.30">
    <property type="match status" value="1"/>
</dbReference>
<keyword evidence="4" id="KW-1185">Reference proteome</keyword>
<protein>
    <submittedName>
        <fullName evidence="3">AMP-dependent synthetase and ligase</fullName>
    </submittedName>
</protein>
<feature type="domain" description="AMP-binding enzyme C-terminal" evidence="2">
    <location>
        <begin position="442"/>
        <end position="521"/>
    </location>
</feature>
<dbReference type="PANTHER" id="PTHR43767">
    <property type="entry name" value="LONG-CHAIN-FATTY-ACID--COA LIGASE"/>
    <property type="match status" value="1"/>
</dbReference>
<dbReference type="GO" id="GO:0016877">
    <property type="term" value="F:ligase activity, forming carbon-sulfur bonds"/>
    <property type="evidence" value="ECO:0007669"/>
    <property type="project" value="UniProtKB-ARBA"/>
</dbReference>
<dbReference type="InParanoid" id="E3ITT9"/>
<keyword evidence="3" id="KW-0436">Ligase</keyword>
<accession>E3ITT9</accession>
<dbReference type="HOGENOM" id="CLU_000022_59_0_11"/>
<name>E3ITT9_PSEI1</name>
<gene>
    <name evidence="3" type="ordered locus">FraEuI1c_1936</name>
</gene>
<dbReference type="EMBL" id="CP002299">
    <property type="protein sequence ID" value="ADP79986.1"/>
    <property type="molecule type" value="Genomic_DNA"/>
</dbReference>
<organism evidence="3 4">
    <name type="scientific">Pseudofrankia inefficax (strain DSM 45817 / CECT 9037 / DDB 130130 / EuI1c)</name>
    <name type="common">Frankia inefficax</name>
    <dbReference type="NCBI Taxonomy" id="298654"/>
    <lineage>
        <taxon>Bacteria</taxon>
        <taxon>Bacillati</taxon>
        <taxon>Actinomycetota</taxon>
        <taxon>Actinomycetes</taxon>
        <taxon>Frankiales</taxon>
        <taxon>Frankiaceae</taxon>
        <taxon>Pseudofrankia</taxon>
    </lineage>
</organism>
<reference evidence="3 4" key="1">
    <citation type="submission" date="2010-10" db="EMBL/GenBank/DDBJ databases">
        <title>Complete sequence of Frankia sp. EuI1c.</title>
        <authorList>
            <consortium name="US DOE Joint Genome Institute"/>
            <person name="Lucas S."/>
            <person name="Copeland A."/>
            <person name="Lapidus A."/>
            <person name="Cheng J.-F."/>
            <person name="Bruce D."/>
            <person name="Goodwin L."/>
            <person name="Pitluck S."/>
            <person name="Chertkov O."/>
            <person name="Detter J.C."/>
            <person name="Han C."/>
            <person name="Tapia R."/>
            <person name="Land M."/>
            <person name="Hauser L."/>
            <person name="Jeffries C."/>
            <person name="Kyrpides N."/>
            <person name="Ivanova N."/>
            <person name="Mikhailova N."/>
            <person name="Beauchemin N."/>
            <person name="Sen A."/>
            <person name="Sur S.A."/>
            <person name="Gtari M."/>
            <person name="Wall L."/>
            <person name="Tisa L."/>
            <person name="Woyke T."/>
        </authorList>
    </citation>
    <scope>NUCLEOTIDE SEQUENCE [LARGE SCALE GENOMIC DNA]</scope>
    <source>
        <strain evidence="4">DSM 45817 / CECT 9037 / EuI1c</strain>
    </source>
</reference>
<dbReference type="eggNOG" id="COG0318">
    <property type="taxonomic scope" value="Bacteria"/>
</dbReference>
<dbReference type="InterPro" id="IPR020845">
    <property type="entry name" value="AMP-binding_CS"/>
</dbReference>
<dbReference type="InterPro" id="IPR045851">
    <property type="entry name" value="AMP-bd_C_sf"/>
</dbReference>
<dbReference type="InterPro" id="IPR042099">
    <property type="entry name" value="ANL_N_sf"/>
</dbReference>